<feature type="compositionally biased region" description="Low complexity" evidence="1">
    <location>
        <begin position="38"/>
        <end position="48"/>
    </location>
</feature>
<accession>A0A7X5X2M5</accession>
<dbReference type="Proteomes" id="UP000536624">
    <property type="component" value="Unassembled WGS sequence"/>
</dbReference>
<feature type="region of interest" description="Disordered" evidence="1">
    <location>
        <begin position="1"/>
        <end position="50"/>
    </location>
</feature>
<evidence type="ECO:0000256" key="1">
    <source>
        <dbReference type="SAM" id="MobiDB-lite"/>
    </source>
</evidence>
<dbReference type="AlphaFoldDB" id="A0A7X5X2M5"/>
<comment type="caution">
    <text evidence="2">The sequence shown here is derived from an EMBL/GenBank/DDBJ whole genome shotgun (WGS) entry which is preliminary data.</text>
</comment>
<gene>
    <name evidence="2" type="ORF">SMALB_3520</name>
</gene>
<evidence type="ECO:0000313" key="2">
    <source>
        <dbReference type="EMBL" id="NIY65521.1"/>
    </source>
</evidence>
<proteinExistence type="predicted"/>
<organism evidence="2 3">
    <name type="scientific">Streptomyces malaysiensis</name>
    <dbReference type="NCBI Taxonomy" id="92644"/>
    <lineage>
        <taxon>Bacteria</taxon>
        <taxon>Bacillati</taxon>
        <taxon>Actinomycetota</taxon>
        <taxon>Actinomycetes</taxon>
        <taxon>Kitasatosporales</taxon>
        <taxon>Streptomycetaceae</taxon>
        <taxon>Streptomyces</taxon>
        <taxon>Streptomyces violaceusniger group</taxon>
    </lineage>
</organism>
<dbReference type="EMBL" id="JAALLH010000001">
    <property type="protein sequence ID" value="NIY65521.1"/>
    <property type="molecule type" value="Genomic_DNA"/>
</dbReference>
<sequence>MTRTWAPADALHHRSAEGSCWPRRRSGGGGSTDHSVRAGGAAAMAGSGPQSLAEGADAAWLLWPASPLIQPDSGWKVPPAAASTRRRISAVVSPPERRCSIKARAGAGTELGATASSGWARLRYWCSNNGAERDTVTGIWRTNVPYDGGSPIVVGSSASGRIRAGWRHSTG</sequence>
<name>A0A7X5X2M5_STRMQ</name>
<evidence type="ECO:0000313" key="3">
    <source>
        <dbReference type="Proteomes" id="UP000536624"/>
    </source>
</evidence>
<protein>
    <submittedName>
        <fullName evidence="2">Uncharacterized protein</fullName>
    </submittedName>
</protein>
<reference evidence="2 3" key="1">
    <citation type="submission" date="2020-02" db="EMBL/GenBank/DDBJ databases">
        <title>Streptomyces malaysiensis DSM14702 (JHCC583434, PFL_A843) Genome sequencing and assembly.</title>
        <authorList>
            <person name="Samborskyy M."/>
        </authorList>
    </citation>
    <scope>NUCLEOTIDE SEQUENCE [LARGE SCALE GENOMIC DNA]</scope>
    <source>
        <strain evidence="2 3">DSM 14702</strain>
    </source>
</reference>